<evidence type="ECO:0000313" key="8">
    <source>
        <dbReference type="Proteomes" id="UP000680206"/>
    </source>
</evidence>
<evidence type="ECO:0000256" key="5">
    <source>
        <dbReference type="ARBA" id="ARBA00022970"/>
    </source>
</evidence>
<dbReference type="Pfam" id="PF00005">
    <property type="entry name" value="ABC_tran"/>
    <property type="match status" value="1"/>
</dbReference>
<keyword evidence="4 7" id="KW-0067">ATP-binding</keyword>
<gene>
    <name evidence="7" type="ORF">J4709_04730</name>
</gene>
<evidence type="ECO:0000256" key="4">
    <source>
        <dbReference type="ARBA" id="ARBA00022840"/>
    </source>
</evidence>
<keyword evidence="8" id="KW-1185">Reference proteome</keyword>
<feature type="domain" description="ABC transporter" evidence="6">
    <location>
        <begin position="5"/>
        <end position="233"/>
    </location>
</feature>
<dbReference type="InterPro" id="IPR003593">
    <property type="entry name" value="AAA+_ATPase"/>
</dbReference>
<dbReference type="EMBL" id="JAGEPF010000003">
    <property type="protein sequence ID" value="MBO2456897.1"/>
    <property type="molecule type" value="Genomic_DNA"/>
</dbReference>
<dbReference type="InterPro" id="IPR003439">
    <property type="entry name" value="ABC_transporter-like_ATP-bd"/>
</dbReference>
<dbReference type="SUPFAM" id="SSF52540">
    <property type="entry name" value="P-loop containing nucleoside triphosphate hydrolases"/>
    <property type="match status" value="1"/>
</dbReference>
<proteinExistence type="inferred from homology"/>
<organism evidence="7 8">
    <name type="scientific">Actinomadura violacea</name>
    <dbReference type="NCBI Taxonomy" id="2819934"/>
    <lineage>
        <taxon>Bacteria</taxon>
        <taxon>Bacillati</taxon>
        <taxon>Actinomycetota</taxon>
        <taxon>Actinomycetes</taxon>
        <taxon>Streptosporangiales</taxon>
        <taxon>Thermomonosporaceae</taxon>
        <taxon>Actinomadura</taxon>
    </lineage>
</organism>
<keyword evidence="3" id="KW-0547">Nucleotide-binding</keyword>
<evidence type="ECO:0000256" key="2">
    <source>
        <dbReference type="ARBA" id="ARBA00022448"/>
    </source>
</evidence>
<dbReference type="RefSeq" id="WP_208237337.1">
    <property type="nucleotide sequence ID" value="NZ_JAGEPF010000003.1"/>
</dbReference>
<sequence>MSHELAVSGLSVRYGGSVAVADAGLTFPGGKISAVVGPNGAGKSSLLLAAYGSVPATGRVTLDGEDVSGLGAAGRARRGLALVPQGRQIFARLTVRENLQVMADTLGLPGEEVETALDRFPILRERRRALAGVLSGGEQQMLAVSRALMGSPRALLLDEMSTGLAPLIVAELMDTARRLADQGTVVVVVEPSISAIRDRLDRGYVLLRGKASEAIDGGRDLDAEYQRAMGVTAPGPRHDTVPQGGAR</sequence>
<keyword evidence="5" id="KW-0029">Amino-acid transport</keyword>
<comment type="caution">
    <text evidence="7">The sequence shown here is derived from an EMBL/GenBank/DDBJ whole genome shotgun (WGS) entry which is preliminary data.</text>
</comment>
<protein>
    <submittedName>
        <fullName evidence="7">ATP-binding cassette domain-containing protein</fullName>
    </submittedName>
</protein>
<evidence type="ECO:0000313" key="7">
    <source>
        <dbReference type="EMBL" id="MBO2456897.1"/>
    </source>
</evidence>
<dbReference type="InterPro" id="IPR027417">
    <property type="entry name" value="P-loop_NTPase"/>
</dbReference>
<accession>A0ABS3RJH9</accession>
<reference evidence="7 8" key="1">
    <citation type="submission" date="2021-03" db="EMBL/GenBank/DDBJ databases">
        <title>Actinomadura violae sp. nov., isolated from lichen in Thailand.</title>
        <authorList>
            <person name="Kanchanasin P."/>
            <person name="Saeng-In P."/>
            <person name="Phongsopitanun W."/>
            <person name="Yuki M."/>
            <person name="Kudo T."/>
            <person name="Ohkuma M."/>
            <person name="Tanasupawat S."/>
        </authorList>
    </citation>
    <scope>NUCLEOTIDE SEQUENCE [LARGE SCALE GENOMIC DNA]</scope>
    <source>
        <strain evidence="7 8">LCR2-06</strain>
    </source>
</reference>
<evidence type="ECO:0000256" key="3">
    <source>
        <dbReference type="ARBA" id="ARBA00022741"/>
    </source>
</evidence>
<dbReference type="InterPro" id="IPR052156">
    <property type="entry name" value="BCAA_Transport_ATP-bd_LivF"/>
</dbReference>
<evidence type="ECO:0000259" key="6">
    <source>
        <dbReference type="PROSITE" id="PS50893"/>
    </source>
</evidence>
<dbReference type="GO" id="GO:0005524">
    <property type="term" value="F:ATP binding"/>
    <property type="evidence" value="ECO:0007669"/>
    <property type="project" value="UniProtKB-KW"/>
</dbReference>
<dbReference type="PROSITE" id="PS50893">
    <property type="entry name" value="ABC_TRANSPORTER_2"/>
    <property type="match status" value="1"/>
</dbReference>
<dbReference type="PANTHER" id="PTHR43820:SF4">
    <property type="entry name" value="HIGH-AFFINITY BRANCHED-CHAIN AMINO ACID TRANSPORT ATP-BINDING PROTEIN LIVF"/>
    <property type="match status" value="1"/>
</dbReference>
<keyword evidence="2" id="KW-0813">Transport</keyword>
<evidence type="ECO:0000256" key="1">
    <source>
        <dbReference type="ARBA" id="ARBA00005417"/>
    </source>
</evidence>
<comment type="similarity">
    <text evidence="1">Belongs to the ABC transporter superfamily.</text>
</comment>
<dbReference type="Proteomes" id="UP000680206">
    <property type="component" value="Unassembled WGS sequence"/>
</dbReference>
<dbReference type="SMART" id="SM00382">
    <property type="entry name" value="AAA"/>
    <property type="match status" value="1"/>
</dbReference>
<name>A0ABS3RJH9_9ACTN</name>
<dbReference type="PANTHER" id="PTHR43820">
    <property type="entry name" value="HIGH-AFFINITY BRANCHED-CHAIN AMINO ACID TRANSPORT ATP-BINDING PROTEIN LIVF"/>
    <property type="match status" value="1"/>
</dbReference>
<dbReference type="PROSITE" id="PS00211">
    <property type="entry name" value="ABC_TRANSPORTER_1"/>
    <property type="match status" value="1"/>
</dbReference>
<dbReference type="Gene3D" id="3.40.50.300">
    <property type="entry name" value="P-loop containing nucleotide triphosphate hydrolases"/>
    <property type="match status" value="1"/>
</dbReference>
<dbReference type="InterPro" id="IPR017871">
    <property type="entry name" value="ABC_transporter-like_CS"/>
</dbReference>